<keyword evidence="6" id="KW-1185">Reference proteome</keyword>
<dbReference type="SUPFAM" id="SSF56784">
    <property type="entry name" value="HAD-like"/>
    <property type="match status" value="1"/>
</dbReference>
<evidence type="ECO:0000256" key="1">
    <source>
        <dbReference type="ARBA" id="ARBA00001946"/>
    </source>
</evidence>
<dbReference type="HOGENOM" id="CLU_045011_8_3_9"/>
<keyword evidence="4" id="KW-0460">Magnesium</keyword>
<keyword evidence="3 5" id="KW-0378">Hydrolase</keyword>
<dbReference type="SFLD" id="SFLDG01129">
    <property type="entry name" value="C1.5:_HAD__Beta-PGM__Phosphata"/>
    <property type="match status" value="1"/>
</dbReference>
<dbReference type="InterPro" id="IPR051400">
    <property type="entry name" value="HAD-like_hydrolase"/>
</dbReference>
<dbReference type="NCBIfam" id="TIGR01549">
    <property type="entry name" value="HAD-SF-IA-v1"/>
    <property type="match status" value="1"/>
</dbReference>
<dbReference type="EMBL" id="ACIP02000001">
    <property type="protein sequence ID" value="EEP29350.1"/>
    <property type="molecule type" value="Genomic_DNA"/>
</dbReference>
<dbReference type="InterPro" id="IPR036412">
    <property type="entry name" value="HAD-like_sf"/>
</dbReference>
<dbReference type="GO" id="GO:0016791">
    <property type="term" value="F:phosphatase activity"/>
    <property type="evidence" value="ECO:0007669"/>
    <property type="project" value="TreeGrafter"/>
</dbReference>
<dbReference type="PANTHER" id="PTHR46470:SF2">
    <property type="entry name" value="GLYCERALDEHYDE 3-PHOSPHATE PHOSPHATASE"/>
    <property type="match status" value="1"/>
</dbReference>
<dbReference type="InterPro" id="IPR023214">
    <property type="entry name" value="HAD_sf"/>
</dbReference>
<dbReference type="eggNOG" id="COG1011">
    <property type="taxonomic scope" value="Bacteria"/>
</dbReference>
<dbReference type="STRING" id="626523.GCWU000342_00707"/>
<evidence type="ECO:0000313" key="5">
    <source>
        <dbReference type="EMBL" id="EEP29350.1"/>
    </source>
</evidence>
<dbReference type="Gene3D" id="3.40.50.1000">
    <property type="entry name" value="HAD superfamily/HAD-like"/>
    <property type="match status" value="1"/>
</dbReference>
<name>C4G9Q2_9FIRM</name>
<dbReference type="PANTHER" id="PTHR46470">
    <property type="entry name" value="N-ACYLNEURAMINATE-9-PHOSPHATASE"/>
    <property type="match status" value="1"/>
</dbReference>
<dbReference type="Gene3D" id="1.10.150.520">
    <property type="match status" value="1"/>
</dbReference>
<comment type="cofactor">
    <cofactor evidence="1">
        <name>Mg(2+)</name>
        <dbReference type="ChEBI" id="CHEBI:18420"/>
    </cofactor>
</comment>
<keyword evidence="2" id="KW-0479">Metal-binding</keyword>
<reference evidence="5" key="1">
    <citation type="submission" date="2009-04" db="EMBL/GenBank/DDBJ databases">
        <authorList>
            <person name="Weinstock G."/>
            <person name="Sodergren E."/>
            <person name="Clifton S."/>
            <person name="Fulton L."/>
            <person name="Fulton B."/>
            <person name="Courtney L."/>
            <person name="Fronick C."/>
            <person name="Harrison M."/>
            <person name="Strong C."/>
            <person name="Farmer C."/>
            <person name="Delahaunty K."/>
            <person name="Markovic C."/>
            <person name="Hall O."/>
            <person name="Minx P."/>
            <person name="Tomlinson C."/>
            <person name="Mitreva M."/>
            <person name="Nelson J."/>
            <person name="Hou S."/>
            <person name="Wollam A."/>
            <person name="Pepin K.H."/>
            <person name="Johnson M."/>
            <person name="Bhonagiri V."/>
            <person name="Nash W.E."/>
            <person name="Warren W."/>
            <person name="Chinwalla A."/>
            <person name="Mardis E.R."/>
            <person name="Wilson R.K."/>
        </authorList>
    </citation>
    <scope>NUCLEOTIDE SEQUENCE [LARGE SCALE GENOMIC DNA]</scope>
    <source>
        <strain evidence="5">DSM 14600</strain>
    </source>
</reference>
<evidence type="ECO:0000256" key="3">
    <source>
        <dbReference type="ARBA" id="ARBA00022801"/>
    </source>
</evidence>
<evidence type="ECO:0000256" key="4">
    <source>
        <dbReference type="ARBA" id="ARBA00022842"/>
    </source>
</evidence>
<accession>C4G9Q2</accession>
<gene>
    <name evidence="5" type="ORF">GCWU000342_00707</name>
</gene>
<proteinExistence type="predicted"/>
<dbReference type="GO" id="GO:0046872">
    <property type="term" value="F:metal ion binding"/>
    <property type="evidence" value="ECO:0007669"/>
    <property type="project" value="UniProtKB-KW"/>
</dbReference>
<dbReference type="SFLD" id="SFLDS00003">
    <property type="entry name" value="Haloacid_Dehalogenase"/>
    <property type="match status" value="1"/>
</dbReference>
<dbReference type="Pfam" id="PF00702">
    <property type="entry name" value="Hydrolase"/>
    <property type="match status" value="1"/>
</dbReference>
<sequence length="248" mass="28100">MKGEAMRDRAVFFDLDDTLYDFGVCNQAAEEASVAYLREQLGYQGDRRAYHKSIYRYMDAIQERLGSDNLACHSRTLRNAMFLEEEGYSASPHAGRLEEIYWEVTFRYLAPEPGIIGLLKELKKAGVYVGIGTNLTAFPQYQKIARLGLSDLISQIIPSELAGFEKPSAGFFAYCAREADVDPRDCVFIGDNFLHDVTGSRALGMKGVLYAPDRRRMSEEVAEQVVREQIPVIRDYRDPMVLELLEIS</sequence>
<dbReference type="InterPro" id="IPR006439">
    <property type="entry name" value="HAD-SF_hydro_IA"/>
</dbReference>
<comment type="caution">
    <text evidence="5">The sequence shown here is derived from an EMBL/GenBank/DDBJ whole genome shotgun (WGS) entry which is preliminary data.</text>
</comment>
<organism evidence="5 6">
    <name type="scientific">Shuttleworthella satelles DSM 14600</name>
    <dbReference type="NCBI Taxonomy" id="626523"/>
    <lineage>
        <taxon>Bacteria</taxon>
        <taxon>Bacillati</taxon>
        <taxon>Bacillota</taxon>
        <taxon>Clostridia</taxon>
        <taxon>Lachnospirales</taxon>
        <taxon>Lachnospiraceae</taxon>
        <taxon>Shuttleworthella</taxon>
    </lineage>
</organism>
<evidence type="ECO:0000256" key="2">
    <source>
        <dbReference type="ARBA" id="ARBA00022723"/>
    </source>
</evidence>
<evidence type="ECO:0000313" key="6">
    <source>
        <dbReference type="Proteomes" id="UP000003494"/>
    </source>
</evidence>
<dbReference type="Proteomes" id="UP000003494">
    <property type="component" value="Unassembled WGS sequence"/>
</dbReference>
<dbReference type="AlphaFoldDB" id="C4G9Q2"/>
<dbReference type="GO" id="GO:0044281">
    <property type="term" value="P:small molecule metabolic process"/>
    <property type="evidence" value="ECO:0007669"/>
    <property type="project" value="UniProtKB-ARBA"/>
</dbReference>
<protein>
    <submittedName>
        <fullName evidence="5">HAD hydrolase, family IA, variant 1</fullName>
    </submittedName>
</protein>